<reference evidence="6" key="1">
    <citation type="submission" date="2020-04" db="EMBL/GenBank/DDBJ databases">
        <authorList>
            <person name="Alioto T."/>
            <person name="Alioto T."/>
            <person name="Gomez Garrido J."/>
        </authorList>
    </citation>
    <scope>NUCLEOTIDE SEQUENCE</scope>
    <source>
        <strain evidence="6">A484AB</strain>
    </source>
</reference>
<dbReference type="GO" id="GO:0036064">
    <property type="term" value="C:ciliary basal body"/>
    <property type="evidence" value="ECO:0007669"/>
    <property type="project" value="TreeGrafter"/>
</dbReference>
<proteinExistence type="predicted"/>
<comment type="caution">
    <text evidence="6">The sequence shown here is derived from an EMBL/GenBank/DDBJ whole genome shotgun (WGS) entry which is preliminary data.</text>
</comment>
<sequence>MAYLIDLKTICVVDLVSGFNAASVGHDSKIDWLELNETGRKLLYRDKKSK</sequence>
<comment type="subcellular location">
    <subcellularLocation>
        <location evidence="1">Cell projection</location>
        <location evidence="1">Cilium</location>
    </subcellularLocation>
</comment>
<dbReference type="Proteomes" id="UP001152795">
    <property type="component" value="Unassembled WGS sequence"/>
</dbReference>
<evidence type="ECO:0000313" key="7">
    <source>
        <dbReference type="Proteomes" id="UP001152795"/>
    </source>
</evidence>
<dbReference type="GO" id="GO:0005930">
    <property type="term" value="C:axoneme"/>
    <property type="evidence" value="ECO:0007669"/>
    <property type="project" value="TreeGrafter"/>
</dbReference>
<dbReference type="OrthoDB" id="2186662at2759"/>
<keyword evidence="5" id="KW-0966">Cell projection</keyword>
<dbReference type="AlphaFoldDB" id="A0A7D9JWJ8"/>
<feature type="non-terminal residue" evidence="6">
    <location>
        <position position="1"/>
    </location>
</feature>
<keyword evidence="2" id="KW-0853">WD repeat</keyword>
<evidence type="ECO:0000313" key="6">
    <source>
        <dbReference type="EMBL" id="CAB4036903.1"/>
    </source>
</evidence>
<accession>A0A7D9JWJ8</accession>
<dbReference type="GO" id="GO:0042073">
    <property type="term" value="P:intraciliary transport"/>
    <property type="evidence" value="ECO:0007669"/>
    <property type="project" value="TreeGrafter"/>
</dbReference>
<keyword evidence="3" id="KW-0677">Repeat</keyword>
<protein>
    <submittedName>
        <fullName evidence="6">Intraflagellar transport 172 homolog</fullName>
    </submittedName>
</protein>
<evidence type="ECO:0000256" key="5">
    <source>
        <dbReference type="ARBA" id="ARBA00023273"/>
    </source>
</evidence>
<dbReference type="EMBL" id="CACRXK020022538">
    <property type="protein sequence ID" value="CAB4036903.1"/>
    <property type="molecule type" value="Genomic_DNA"/>
</dbReference>
<keyword evidence="7" id="KW-1185">Reference proteome</keyword>
<keyword evidence="4" id="KW-0969">Cilium</keyword>
<evidence type="ECO:0000256" key="2">
    <source>
        <dbReference type="ARBA" id="ARBA00022574"/>
    </source>
</evidence>
<dbReference type="PANTHER" id="PTHR15722:SF2">
    <property type="entry name" value="INTRAFLAGELLAR TRANSPORT PROTEIN 172 HOMOLOG"/>
    <property type="match status" value="1"/>
</dbReference>
<name>A0A7D9JWJ8_PARCT</name>
<gene>
    <name evidence="6" type="ORF">PACLA_8A089119</name>
</gene>
<dbReference type="GO" id="GO:0030992">
    <property type="term" value="C:intraciliary transport particle B"/>
    <property type="evidence" value="ECO:0007669"/>
    <property type="project" value="TreeGrafter"/>
</dbReference>
<evidence type="ECO:0000256" key="3">
    <source>
        <dbReference type="ARBA" id="ARBA00022737"/>
    </source>
</evidence>
<evidence type="ECO:0000256" key="1">
    <source>
        <dbReference type="ARBA" id="ARBA00004138"/>
    </source>
</evidence>
<evidence type="ECO:0000256" key="4">
    <source>
        <dbReference type="ARBA" id="ARBA00023069"/>
    </source>
</evidence>
<dbReference type="PANTHER" id="PTHR15722">
    <property type="entry name" value="IFT140/172-RELATED"/>
    <property type="match status" value="1"/>
</dbReference>
<organism evidence="6 7">
    <name type="scientific">Paramuricea clavata</name>
    <name type="common">Red gorgonian</name>
    <name type="synonym">Violescent sea-whip</name>
    <dbReference type="NCBI Taxonomy" id="317549"/>
    <lineage>
        <taxon>Eukaryota</taxon>
        <taxon>Metazoa</taxon>
        <taxon>Cnidaria</taxon>
        <taxon>Anthozoa</taxon>
        <taxon>Octocorallia</taxon>
        <taxon>Malacalcyonacea</taxon>
        <taxon>Plexauridae</taxon>
        <taxon>Paramuricea</taxon>
    </lineage>
</organism>